<comment type="caution">
    <text evidence="15">The sequence shown here is derived from an EMBL/GenBank/DDBJ whole genome shotgun (WGS) entry which is preliminary data.</text>
</comment>
<keyword evidence="4" id="KW-1003">Cell membrane</keyword>
<dbReference type="PROSITE" id="PS50885">
    <property type="entry name" value="HAMP"/>
    <property type="match status" value="1"/>
</dbReference>
<dbReference type="SMART" id="SM00387">
    <property type="entry name" value="HATPase_c"/>
    <property type="match status" value="1"/>
</dbReference>
<comment type="subcellular location">
    <subcellularLocation>
        <location evidence="2">Cell membrane</location>
        <topology evidence="2">Multi-pass membrane protein</topology>
    </subcellularLocation>
</comment>
<evidence type="ECO:0000256" key="11">
    <source>
        <dbReference type="ARBA" id="ARBA00023136"/>
    </source>
</evidence>
<dbReference type="PANTHER" id="PTHR43065">
    <property type="entry name" value="SENSOR HISTIDINE KINASE"/>
    <property type="match status" value="1"/>
</dbReference>
<keyword evidence="5" id="KW-0597">Phosphoprotein</keyword>
<dbReference type="PRINTS" id="PR00344">
    <property type="entry name" value="BCTRLSENSOR"/>
</dbReference>
<feature type="domain" description="Histidine kinase" evidence="13">
    <location>
        <begin position="466"/>
        <end position="723"/>
    </location>
</feature>
<keyword evidence="8" id="KW-0418">Kinase</keyword>
<comment type="catalytic activity">
    <reaction evidence="1">
        <text>ATP + protein L-histidine = ADP + protein N-phospho-L-histidine.</text>
        <dbReference type="EC" id="2.7.13.3"/>
    </reaction>
</comment>
<dbReference type="SUPFAM" id="SSF158472">
    <property type="entry name" value="HAMP domain-like"/>
    <property type="match status" value="1"/>
</dbReference>
<dbReference type="SMART" id="SM00388">
    <property type="entry name" value="HisKA"/>
    <property type="match status" value="1"/>
</dbReference>
<dbReference type="Gene3D" id="6.10.340.10">
    <property type="match status" value="1"/>
</dbReference>
<keyword evidence="11 12" id="KW-0472">Membrane</keyword>
<evidence type="ECO:0000256" key="3">
    <source>
        <dbReference type="ARBA" id="ARBA00012438"/>
    </source>
</evidence>
<proteinExistence type="predicted"/>
<dbReference type="Gene3D" id="3.30.450.20">
    <property type="entry name" value="PAS domain"/>
    <property type="match status" value="1"/>
</dbReference>
<dbReference type="CDD" id="cd06225">
    <property type="entry name" value="HAMP"/>
    <property type="match status" value="1"/>
</dbReference>
<keyword evidence="7 12" id="KW-0812">Transmembrane</keyword>
<evidence type="ECO:0000256" key="1">
    <source>
        <dbReference type="ARBA" id="ARBA00000085"/>
    </source>
</evidence>
<protein>
    <recommendedName>
        <fullName evidence="3">histidine kinase</fullName>
        <ecNumber evidence="3">2.7.13.3</ecNumber>
    </recommendedName>
</protein>
<keyword evidence="10" id="KW-0902">Two-component regulatory system</keyword>
<dbReference type="CDD" id="cd12913">
    <property type="entry name" value="PDC1_MCP_like"/>
    <property type="match status" value="1"/>
</dbReference>
<dbReference type="Gene3D" id="1.10.287.130">
    <property type="match status" value="1"/>
</dbReference>
<dbReference type="InterPro" id="IPR003661">
    <property type="entry name" value="HisK_dim/P_dom"/>
</dbReference>
<evidence type="ECO:0000256" key="7">
    <source>
        <dbReference type="ARBA" id="ARBA00022692"/>
    </source>
</evidence>
<evidence type="ECO:0000313" key="15">
    <source>
        <dbReference type="EMBL" id="MBW4464639.1"/>
    </source>
</evidence>
<dbReference type="Proteomes" id="UP000707356">
    <property type="component" value="Unassembled WGS sequence"/>
</dbReference>
<keyword evidence="9 12" id="KW-1133">Transmembrane helix</keyword>
<gene>
    <name evidence="15" type="ORF">KME07_04265</name>
</gene>
<feature type="domain" description="HAMP" evidence="14">
    <location>
        <begin position="366"/>
        <end position="417"/>
    </location>
</feature>
<dbReference type="InterPro" id="IPR003660">
    <property type="entry name" value="HAMP_dom"/>
</dbReference>
<dbReference type="SMART" id="SM00304">
    <property type="entry name" value="HAMP"/>
    <property type="match status" value="1"/>
</dbReference>
<evidence type="ECO:0000256" key="12">
    <source>
        <dbReference type="SAM" id="Phobius"/>
    </source>
</evidence>
<evidence type="ECO:0000256" key="4">
    <source>
        <dbReference type="ARBA" id="ARBA00022475"/>
    </source>
</evidence>
<dbReference type="InterPro" id="IPR036890">
    <property type="entry name" value="HATPase_C_sf"/>
</dbReference>
<dbReference type="Pfam" id="PF00672">
    <property type="entry name" value="HAMP"/>
    <property type="match status" value="1"/>
</dbReference>
<evidence type="ECO:0000256" key="2">
    <source>
        <dbReference type="ARBA" id="ARBA00004651"/>
    </source>
</evidence>
<dbReference type="SUPFAM" id="SSF55874">
    <property type="entry name" value="ATPase domain of HSP90 chaperone/DNA topoisomerase II/histidine kinase"/>
    <property type="match status" value="1"/>
</dbReference>
<dbReference type="Pfam" id="PF02518">
    <property type="entry name" value="HATPase_c"/>
    <property type="match status" value="1"/>
</dbReference>
<dbReference type="InterPro" id="IPR003594">
    <property type="entry name" value="HATPase_dom"/>
</dbReference>
<dbReference type="InterPro" id="IPR004358">
    <property type="entry name" value="Sig_transdc_His_kin-like_C"/>
</dbReference>
<dbReference type="EMBL" id="JAHHHV010000017">
    <property type="protein sequence ID" value="MBW4464639.1"/>
    <property type="molecule type" value="Genomic_DNA"/>
</dbReference>
<sequence length="739" mass="82169">MASRLLSNHKLPLQWVLIAPFVIQIFTAVGLISYFSFRNSKAAANNLVDQLMLRVDQVVDKHLDSYLETPVRITEATTDAVDSGLLKPYDLRAVQQLLWYQLKRANVTYVNYSLTNGDYLGAGAYLGHQNTISVTSAQTGGKNYNYKTDVQGNAGELIEIDDYDPAKESWYSETMQAKRPLWSDVYAWDDASTTVSLAASRPIYDAQQQLIGAVSVDMALSDISRFLRDLQISPSASIFIMERDGSLIASSGTEPVVKTVNKTAERINALQSPDPLMQQTALQIQQAVGNFHAIESDQQFEFKLDGERQYVRVTPWRDQLGLDWLVVVRLPESDFMSQINQNARTTLLLCIAALATAILTGLWTARRITRPIQQLDQASQALAAGELAQVKLSRIREINSLSSSFNQMAKQLRESFTALEESNTVLEDRVEERTAELTSTLQDLKHAQAQLVQTEKMSSLGQLVAGVAHEINNPVNFIHGNLSYAEQYSQELLGLLDLYAQHYPDPDAEIVAEIQAVDLEFLRQDIDKLYSSMAVGTERIREIVLSLRSFSRLDETGIKPIDLHEGLDNTLLILENRLKAKSERPAIQVYKDYGELPLVECYGGPLNQVFMNLLTNALDALDEFDESRSAEQIQASPSAVWIQTRCTQDWVEVRIADNGAGMTEAVQSRLFDPFFTTKPVGQGTGLGLSISYQIVTEKHGGKLSCLSAPGQGATFVIELPIQQAWPLPSAEAQLVQQPV</sequence>
<dbReference type="GO" id="GO:0005886">
    <property type="term" value="C:plasma membrane"/>
    <property type="evidence" value="ECO:0007669"/>
    <property type="project" value="UniProtKB-SubCell"/>
</dbReference>
<dbReference type="GO" id="GO:0000155">
    <property type="term" value="F:phosphorelay sensor kinase activity"/>
    <property type="evidence" value="ECO:0007669"/>
    <property type="project" value="InterPro"/>
</dbReference>
<dbReference type="Gene3D" id="3.30.565.10">
    <property type="entry name" value="Histidine kinase-like ATPase, C-terminal domain"/>
    <property type="match status" value="1"/>
</dbReference>
<dbReference type="SUPFAM" id="SSF47384">
    <property type="entry name" value="Homodimeric domain of signal transducing histidine kinase"/>
    <property type="match status" value="1"/>
</dbReference>
<dbReference type="AlphaFoldDB" id="A0A951U3G7"/>
<dbReference type="InterPro" id="IPR036097">
    <property type="entry name" value="HisK_dim/P_sf"/>
</dbReference>
<evidence type="ECO:0000256" key="6">
    <source>
        <dbReference type="ARBA" id="ARBA00022679"/>
    </source>
</evidence>
<name>A0A951U3G7_9CYAN</name>
<accession>A0A951U3G7</accession>
<dbReference type="PANTHER" id="PTHR43065:SF50">
    <property type="entry name" value="HISTIDINE KINASE"/>
    <property type="match status" value="1"/>
</dbReference>
<evidence type="ECO:0000256" key="9">
    <source>
        <dbReference type="ARBA" id="ARBA00022989"/>
    </source>
</evidence>
<evidence type="ECO:0000256" key="8">
    <source>
        <dbReference type="ARBA" id="ARBA00022777"/>
    </source>
</evidence>
<evidence type="ECO:0000256" key="5">
    <source>
        <dbReference type="ARBA" id="ARBA00022553"/>
    </source>
</evidence>
<dbReference type="InterPro" id="IPR033479">
    <property type="entry name" value="dCache_1"/>
</dbReference>
<dbReference type="CDD" id="cd00082">
    <property type="entry name" value="HisKA"/>
    <property type="match status" value="1"/>
</dbReference>
<feature type="transmembrane region" description="Helical" evidence="12">
    <location>
        <begin position="346"/>
        <end position="365"/>
    </location>
</feature>
<evidence type="ECO:0000256" key="10">
    <source>
        <dbReference type="ARBA" id="ARBA00023012"/>
    </source>
</evidence>
<reference evidence="15" key="1">
    <citation type="submission" date="2021-05" db="EMBL/GenBank/DDBJ databases">
        <authorList>
            <person name="Pietrasiak N."/>
            <person name="Ward R."/>
            <person name="Stajich J.E."/>
            <person name="Kurbessoian T."/>
        </authorList>
    </citation>
    <scope>NUCLEOTIDE SEQUENCE</scope>
    <source>
        <strain evidence="15">GSE-TBD4-15B</strain>
    </source>
</reference>
<dbReference type="EC" id="2.7.13.3" evidence="3"/>
<dbReference type="Pfam" id="PF02743">
    <property type="entry name" value="dCache_1"/>
    <property type="match status" value="1"/>
</dbReference>
<dbReference type="CDD" id="cd18774">
    <property type="entry name" value="PDC2_HK_sensor"/>
    <property type="match status" value="1"/>
</dbReference>
<evidence type="ECO:0000259" key="13">
    <source>
        <dbReference type="PROSITE" id="PS50109"/>
    </source>
</evidence>
<feature type="transmembrane region" description="Helical" evidence="12">
    <location>
        <begin position="15"/>
        <end position="37"/>
    </location>
</feature>
<keyword evidence="6" id="KW-0808">Transferase</keyword>
<dbReference type="PROSITE" id="PS50109">
    <property type="entry name" value="HIS_KIN"/>
    <property type="match status" value="1"/>
</dbReference>
<evidence type="ECO:0000313" key="16">
    <source>
        <dbReference type="Proteomes" id="UP000707356"/>
    </source>
</evidence>
<evidence type="ECO:0000259" key="14">
    <source>
        <dbReference type="PROSITE" id="PS50885"/>
    </source>
</evidence>
<dbReference type="InterPro" id="IPR005467">
    <property type="entry name" value="His_kinase_dom"/>
</dbReference>
<reference evidence="15" key="2">
    <citation type="journal article" date="2022" name="Microbiol. Resour. Announc.">
        <title>Metagenome Sequencing to Explore Phylogenomics of Terrestrial Cyanobacteria.</title>
        <authorList>
            <person name="Ward R.D."/>
            <person name="Stajich J.E."/>
            <person name="Johansen J.R."/>
            <person name="Huntemann M."/>
            <person name="Clum A."/>
            <person name="Foster B."/>
            <person name="Foster B."/>
            <person name="Roux S."/>
            <person name="Palaniappan K."/>
            <person name="Varghese N."/>
            <person name="Mukherjee S."/>
            <person name="Reddy T.B.K."/>
            <person name="Daum C."/>
            <person name="Copeland A."/>
            <person name="Chen I.A."/>
            <person name="Ivanova N.N."/>
            <person name="Kyrpides N.C."/>
            <person name="Shapiro N."/>
            <person name="Eloe-Fadrosh E.A."/>
            <person name="Pietrasiak N."/>
        </authorList>
    </citation>
    <scope>NUCLEOTIDE SEQUENCE</scope>
    <source>
        <strain evidence="15">GSE-TBD4-15B</strain>
    </source>
</reference>
<organism evidence="15 16">
    <name type="scientific">Pegethrix bostrychoides GSE-TBD4-15B</name>
    <dbReference type="NCBI Taxonomy" id="2839662"/>
    <lineage>
        <taxon>Bacteria</taxon>
        <taxon>Bacillati</taxon>
        <taxon>Cyanobacteriota</taxon>
        <taxon>Cyanophyceae</taxon>
        <taxon>Oculatellales</taxon>
        <taxon>Oculatellaceae</taxon>
        <taxon>Pegethrix</taxon>
    </lineage>
</organism>